<comment type="caution">
    <text evidence="2">The sequence shown here is derived from an EMBL/GenBank/DDBJ whole genome shotgun (WGS) entry which is preliminary data.</text>
</comment>
<feature type="transmembrane region" description="Helical" evidence="1">
    <location>
        <begin position="7"/>
        <end position="24"/>
    </location>
</feature>
<sequence length="207" mass="23232">MSKNIKIIAVFVALLIVGVILWKYQGVTKKQNINSFEECSQAGFPIMESFPEQCRTPDGKTFTRQVPAQFNLQQEAISEIGLSLQHPKDLIFRKEIADNEGSIRTAGFFLTKGLENNPEYQMYGLYSQYKDATEQDLELSKKEMDPSTIKVATIDGYKGIEGLILGPKTRYITIVLKGNKLFSVSTLPPTPANKAITDQILPTFNFK</sequence>
<dbReference type="Proteomes" id="UP000176186">
    <property type="component" value="Unassembled WGS sequence"/>
</dbReference>
<dbReference type="EMBL" id="MFKE01000020">
    <property type="protein sequence ID" value="OGG34833.1"/>
    <property type="molecule type" value="Genomic_DNA"/>
</dbReference>
<protein>
    <submittedName>
        <fullName evidence="2">Uncharacterized protein</fullName>
    </submittedName>
</protein>
<dbReference type="AlphaFoldDB" id="A0A1F6BDF9"/>
<keyword evidence="1" id="KW-0812">Transmembrane</keyword>
<evidence type="ECO:0000256" key="1">
    <source>
        <dbReference type="SAM" id="Phobius"/>
    </source>
</evidence>
<name>A0A1F6BDF9_9BACT</name>
<accession>A0A1F6BDF9</accession>
<evidence type="ECO:0000313" key="3">
    <source>
        <dbReference type="Proteomes" id="UP000176186"/>
    </source>
</evidence>
<proteinExistence type="predicted"/>
<dbReference type="STRING" id="1798401.A2363_00100"/>
<reference evidence="2 3" key="1">
    <citation type="journal article" date="2016" name="Nat. Commun.">
        <title>Thousands of microbial genomes shed light on interconnected biogeochemical processes in an aquifer system.</title>
        <authorList>
            <person name="Anantharaman K."/>
            <person name="Brown C.T."/>
            <person name="Hug L.A."/>
            <person name="Sharon I."/>
            <person name="Castelle C.J."/>
            <person name="Probst A.J."/>
            <person name="Thomas B.C."/>
            <person name="Singh A."/>
            <person name="Wilkins M.J."/>
            <person name="Karaoz U."/>
            <person name="Brodie E.L."/>
            <person name="Williams K.H."/>
            <person name="Hubbard S.S."/>
            <person name="Banfield J.F."/>
        </authorList>
    </citation>
    <scope>NUCLEOTIDE SEQUENCE [LARGE SCALE GENOMIC DNA]</scope>
</reference>
<keyword evidence="1" id="KW-1133">Transmembrane helix</keyword>
<organism evidence="2 3">
    <name type="scientific">Candidatus Gottesmanbacteria bacterium RIFOXYB1_FULL_47_11</name>
    <dbReference type="NCBI Taxonomy" id="1798401"/>
    <lineage>
        <taxon>Bacteria</taxon>
        <taxon>Candidatus Gottesmaniibacteriota</taxon>
    </lineage>
</organism>
<gene>
    <name evidence="2" type="ORF">A2363_00100</name>
</gene>
<keyword evidence="1" id="KW-0472">Membrane</keyword>
<evidence type="ECO:0000313" key="2">
    <source>
        <dbReference type="EMBL" id="OGG34833.1"/>
    </source>
</evidence>